<reference evidence="2" key="2">
    <citation type="journal article" date="2022" name="Microbiol. Resour. Announc.">
        <title>Metagenome Sequencing to Explore Phylogenomics of Terrestrial Cyanobacteria.</title>
        <authorList>
            <person name="Ward R.D."/>
            <person name="Stajich J.E."/>
            <person name="Johansen J.R."/>
            <person name="Huntemann M."/>
            <person name="Clum A."/>
            <person name="Foster B."/>
            <person name="Foster B."/>
            <person name="Roux S."/>
            <person name="Palaniappan K."/>
            <person name="Varghese N."/>
            <person name="Mukherjee S."/>
            <person name="Reddy T.B.K."/>
            <person name="Daum C."/>
            <person name="Copeland A."/>
            <person name="Chen I.A."/>
            <person name="Ivanova N.N."/>
            <person name="Kyrpides N.C."/>
            <person name="Shapiro N."/>
            <person name="Eloe-Fadrosh E.A."/>
            <person name="Pietrasiak N."/>
        </authorList>
    </citation>
    <scope>NUCLEOTIDE SEQUENCE</scope>
    <source>
        <strain evidence="2">GSE-NOS-MK-12-04C</strain>
    </source>
</reference>
<organism evidence="2 3">
    <name type="scientific">Cyanomargarita calcarea GSE-NOS-MK-12-04C</name>
    <dbReference type="NCBI Taxonomy" id="2839659"/>
    <lineage>
        <taxon>Bacteria</taxon>
        <taxon>Bacillati</taxon>
        <taxon>Cyanobacteriota</taxon>
        <taxon>Cyanophyceae</taxon>
        <taxon>Nostocales</taxon>
        <taxon>Cyanomargaritaceae</taxon>
        <taxon>Cyanomargarita</taxon>
    </lineage>
</organism>
<dbReference type="Proteomes" id="UP000729701">
    <property type="component" value="Unassembled WGS sequence"/>
</dbReference>
<comment type="caution">
    <text evidence="2">The sequence shown here is derived from an EMBL/GenBank/DDBJ whole genome shotgun (WGS) entry which is preliminary data.</text>
</comment>
<protein>
    <submittedName>
        <fullName evidence="2">DUF4112 domain-containing protein</fullName>
    </submittedName>
</protein>
<dbReference type="PANTHER" id="PTHR35519:SF2">
    <property type="entry name" value="PH DOMAIN PROTEIN"/>
    <property type="match status" value="1"/>
</dbReference>
<keyword evidence="1" id="KW-1133">Transmembrane helix</keyword>
<accession>A0A951QK43</accession>
<dbReference type="AlphaFoldDB" id="A0A951QK43"/>
<evidence type="ECO:0000313" key="3">
    <source>
        <dbReference type="Proteomes" id="UP000729701"/>
    </source>
</evidence>
<proteinExistence type="predicted"/>
<feature type="transmembrane region" description="Helical" evidence="1">
    <location>
        <begin position="51"/>
        <end position="69"/>
    </location>
</feature>
<evidence type="ECO:0000256" key="1">
    <source>
        <dbReference type="SAM" id="Phobius"/>
    </source>
</evidence>
<name>A0A951QK43_9CYAN</name>
<dbReference type="EMBL" id="JAHHGZ010000010">
    <property type="protein sequence ID" value="MBW4667909.1"/>
    <property type="molecule type" value="Genomic_DNA"/>
</dbReference>
<sequence>MSQPPLRLSTTQHETKADSFKRLRRLSRLLDGMITIPGTTLGIGLDPILGLLPVAGDFLGVMLSAYIVLEAARMGVSQAILGRMVLNIIVDGLVGAVPVLGDFFDFAWTANIHNVKLLEDHLQQPATQRKSASKWFIVGILIGLFIIAVGLVAITVALMKWLVGGLFGG</sequence>
<evidence type="ECO:0000313" key="2">
    <source>
        <dbReference type="EMBL" id="MBW4667909.1"/>
    </source>
</evidence>
<dbReference type="Pfam" id="PF13430">
    <property type="entry name" value="DUF4112"/>
    <property type="match status" value="1"/>
</dbReference>
<keyword evidence="1" id="KW-0472">Membrane</keyword>
<keyword evidence="1" id="KW-0812">Transmembrane</keyword>
<dbReference type="InterPro" id="IPR025187">
    <property type="entry name" value="DUF4112"/>
</dbReference>
<reference evidence="2" key="1">
    <citation type="submission" date="2021-05" db="EMBL/GenBank/DDBJ databases">
        <authorList>
            <person name="Pietrasiak N."/>
            <person name="Ward R."/>
            <person name="Stajich J.E."/>
            <person name="Kurbessoian T."/>
        </authorList>
    </citation>
    <scope>NUCLEOTIDE SEQUENCE</scope>
    <source>
        <strain evidence="2">GSE-NOS-MK-12-04C</strain>
    </source>
</reference>
<gene>
    <name evidence="2" type="ORF">KME60_10875</name>
</gene>
<feature type="transmembrane region" description="Helical" evidence="1">
    <location>
        <begin position="135"/>
        <end position="163"/>
    </location>
</feature>
<dbReference type="PANTHER" id="PTHR35519">
    <property type="entry name" value="MEMBRANE PROTEINS"/>
    <property type="match status" value="1"/>
</dbReference>